<dbReference type="InterPro" id="IPR036188">
    <property type="entry name" value="FAD/NAD-bd_sf"/>
</dbReference>
<keyword evidence="4" id="KW-1185">Reference proteome</keyword>
<evidence type="ECO:0000256" key="1">
    <source>
        <dbReference type="ARBA" id="ARBA00006046"/>
    </source>
</evidence>
<dbReference type="SUPFAM" id="SSF51905">
    <property type="entry name" value="FAD/NAD(P)-binding domain"/>
    <property type="match status" value="1"/>
</dbReference>
<feature type="domain" description="Amine oxidase" evidence="2">
    <location>
        <begin position="16"/>
        <end position="335"/>
    </location>
</feature>
<evidence type="ECO:0000259" key="2">
    <source>
        <dbReference type="Pfam" id="PF01593"/>
    </source>
</evidence>
<gene>
    <name evidence="3" type="ORF">SAMN05660653_02364</name>
</gene>
<dbReference type="RefSeq" id="WP_092121871.1">
    <property type="nucleotide sequence ID" value="NZ_FMXO01000013.1"/>
</dbReference>
<dbReference type="STRING" id="617002.SAMN05660653_02364"/>
<accession>A0A1G6DSG1</accession>
<protein>
    <submittedName>
        <fullName evidence="3">UDP-galactopyranose mutase</fullName>
    </submittedName>
</protein>
<dbReference type="Gene3D" id="3.50.50.60">
    <property type="entry name" value="FAD/NAD(P)-binding domain"/>
    <property type="match status" value="1"/>
</dbReference>
<evidence type="ECO:0000313" key="4">
    <source>
        <dbReference type="Proteomes" id="UP000198771"/>
    </source>
</evidence>
<proteinExistence type="inferred from homology"/>
<dbReference type="Proteomes" id="UP000198771">
    <property type="component" value="Unassembled WGS sequence"/>
</dbReference>
<comment type="similarity">
    <text evidence="1">Belongs to the carotenoid/retinoid oxidoreductase family.</text>
</comment>
<dbReference type="PANTHER" id="PTHR43734">
    <property type="entry name" value="PHYTOENE DESATURASE"/>
    <property type="match status" value="1"/>
</dbReference>
<dbReference type="OrthoDB" id="9769600at2"/>
<evidence type="ECO:0000313" key="3">
    <source>
        <dbReference type="EMBL" id="SDB48066.1"/>
    </source>
</evidence>
<reference evidence="3 4" key="1">
    <citation type="submission" date="2016-10" db="EMBL/GenBank/DDBJ databases">
        <authorList>
            <person name="de Groot N.N."/>
        </authorList>
    </citation>
    <scope>NUCLEOTIDE SEQUENCE [LARGE SCALE GENOMIC DNA]</scope>
    <source>
        <strain evidence="3 4">ASO4-2</strain>
    </source>
</reference>
<dbReference type="EMBL" id="FMXO01000013">
    <property type="protein sequence ID" value="SDB48066.1"/>
    <property type="molecule type" value="Genomic_DNA"/>
</dbReference>
<sequence>MPHHHVAHLILGAGPTGLGAAQRLRELGVTDYLILEKGAHPGGLSASFRDDHGFTWDIGGHVVFSHYEYFDRLLDDLLGRDYLAHQRKAMIRIAGAWVPYPFQNNIRHLPPDLQWQCIEGLLSLKDTAPTSGTPAHFHDWILQVFGNGIADLFLFPYNFKVWAHPPETMAWNWIGERVSVVDLRRVLKNVVFQQDDVSWGPNNLFRFPLYGGTGEIFSRLARRHADHLRLNAKVTRIDATARMVTCADGSAITYDNLLNTAPLDWLVLTALRTGSGPPEPVRAAARNLKHNGVHILGVGLDGTREDDTCWMYFPEYSNPFYRVTNFHNYSPNNTGRPGEQRALMAEVSFSGHKPVDGAALLHETISGLEDVELMRKDDAHRIVSTWEHAEDYGYPIPCLDRDAALNVIQPWLESLGIYSRGRFGGWKYEVGNMDHSVMQGVEWAERMVLQRPEATYSLPRTS</sequence>
<dbReference type="PANTHER" id="PTHR43734:SF4">
    <property type="entry name" value="AMINE OXIDASE DOMAIN-CONTAINING PROTEIN"/>
    <property type="match status" value="1"/>
</dbReference>
<dbReference type="Pfam" id="PF01593">
    <property type="entry name" value="Amino_oxidase"/>
    <property type="match status" value="1"/>
</dbReference>
<dbReference type="GO" id="GO:0016491">
    <property type="term" value="F:oxidoreductase activity"/>
    <property type="evidence" value="ECO:0007669"/>
    <property type="project" value="InterPro"/>
</dbReference>
<dbReference type="InterPro" id="IPR002937">
    <property type="entry name" value="Amino_oxidase"/>
</dbReference>
<organism evidence="3 4">
    <name type="scientific">Desulfonatronum thiosulfatophilum</name>
    <dbReference type="NCBI Taxonomy" id="617002"/>
    <lineage>
        <taxon>Bacteria</taxon>
        <taxon>Pseudomonadati</taxon>
        <taxon>Thermodesulfobacteriota</taxon>
        <taxon>Desulfovibrionia</taxon>
        <taxon>Desulfovibrionales</taxon>
        <taxon>Desulfonatronaceae</taxon>
        <taxon>Desulfonatronum</taxon>
    </lineage>
</organism>
<dbReference type="AlphaFoldDB" id="A0A1G6DSG1"/>
<name>A0A1G6DSG1_9BACT</name>